<dbReference type="AlphaFoldDB" id="A0A1E1W7K8"/>
<protein>
    <submittedName>
        <fullName evidence="2">Uncharacterized protein</fullName>
    </submittedName>
</protein>
<feature type="non-terminal residue" evidence="2">
    <location>
        <position position="116"/>
    </location>
</feature>
<feature type="non-terminal residue" evidence="2">
    <location>
        <position position="1"/>
    </location>
</feature>
<feature type="compositionally biased region" description="Polar residues" evidence="1">
    <location>
        <begin position="48"/>
        <end position="59"/>
    </location>
</feature>
<evidence type="ECO:0000313" key="2">
    <source>
        <dbReference type="EMBL" id="JAT82935.1"/>
    </source>
</evidence>
<accession>A0A1E1W7K8</accession>
<proteinExistence type="predicted"/>
<organism evidence="2">
    <name type="scientific">Pectinophora gossypiella</name>
    <name type="common">Cotton pink bollworm</name>
    <name type="synonym">Depressaria gossypiella</name>
    <dbReference type="NCBI Taxonomy" id="13191"/>
    <lineage>
        <taxon>Eukaryota</taxon>
        <taxon>Metazoa</taxon>
        <taxon>Ecdysozoa</taxon>
        <taxon>Arthropoda</taxon>
        <taxon>Hexapoda</taxon>
        <taxon>Insecta</taxon>
        <taxon>Pterygota</taxon>
        <taxon>Neoptera</taxon>
        <taxon>Endopterygota</taxon>
        <taxon>Lepidoptera</taxon>
        <taxon>Glossata</taxon>
        <taxon>Ditrysia</taxon>
        <taxon>Gelechioidea</taxon>
        <taxon>Gelechiidae</taxon>
        <taxon>Apatetrinae</taxon>
        <taxon>Pectinophora</taxon>
    </lineage>
</organism>
<sequence>RCTLTGEAGSNDIEIIEISGMDGKSQQICSCSSSRDRISRVVMGYPKQQKTVSGEQTLETDGRDTPPSRNTDCQSKRPTESCGKNEFCQFCCSPRKTPLSKITNVKHYKCNEAGRC</sequence>
<reference evidence="2" key="1">
    <citation type="submission" date="2015-09" db="EMBL/GenBank/DDBJ databases">
        <title>De novo assembly of Pectinophora gossypiella (Pink Bollworm) gut transcriptome.</title>
        <authorList>
            <person name="Tassone E.E."/>
        </authorList>
    </citation>
    <scope>NUCLEOTIDE SEQUENCE</scope>
</reference>
<gene>
    <name evidence="2" type="ORF">g.1223</name>
</gene>
<evidence type="ECO:0000256" key="1">
    <source>
        <dbReference type="SAM" id="MobiDB-lite"/>
    </source>
</evidence>
<feature type="region of interest" description="Disordered" evidence="1">
    <location>
        <begin position="45"/>
        <end position="83"/>
    </location>
</feature>
<name>A0A1E1W7K8_PECGO</name>
<dbReference type="EMBL" id="GDQN01008119">
    <property type="protein sequence ID" value="JAT82935.1"/>
    <property type="molecule type" value="Transcribed_RNA"/>
</dbReference>